<dbReference type="EMBL" id="FONV01000011">
    <property type="protein sequence ID" value="SFF49879.1"/>
    <property type="molecule type" value="Genomic_DNA"/>
</dbReference>
<sequence>MPIDNEPVYRSSVDNYDLTDIDGIEADIAAMEEFAAGLKADLEQNYMPHADLVAEKMLAEPLRAGEFYEFDQFLFTHTQVQDATFLNVDNYVIGTYQFATSAEQISAKYRGSDAFSRAKLSDVDAAFRTTGGPSGS</sequence>
<accession>A0A1I2J674</accession>
<organism evidence="1 2">
    <name type="scientific">Actinoplanes philippinensis</name>
    <dbReference type="NCBI Taxonomy" id="35752"/>
    <lineage>
        <taxon>Bacteria</taxon>
        <taxon>Bacillati</taxon>
        <taxon>Actinomycetota</taxon>
        <taxon>Actinomycetes</taxon>
        <taxon>Micromonosporales</taxon>
        <taxon>Micromonosporaceae</taxon>
        <taxon>Actinoplanes</taxon>
    </lineage>
</organism>
<protein>
    <submittedName>
        <fullName evidence="1">Uncharacterized protein</fullName>
    </submittedName>
</protein>
<gene>
    <name evidence="1" type="ORF">SAMN05421541_111364</name>
</gene>
<evidence type="ECO:0000313" key="1">
    <source>
        <dbReference type="EMBL" id="SFF49879.1"/>
    </source>
</evidence>
<evidence type="ECO:0000313" key="2">
    <source>
        <dbReference type="Proteomes" id="UP000199645"/>
    </source>
</evidence>
<dbReference type="AlphaFoldDB" id="A0A1I2J674"/>
<name>A0A1I2J674_9ACTN</name>
<dbReference type="STRING" id="35752.SAMN05421541_111364"/>
<reference evidence="1 2" key="1">
    <citation type="submission" date="2016-10" db="EMBL/GenBank/DDBJ databases">
        <authorList>
            <person name="de Groot N.N."/>
        </authorList>
    </citation>
    <scope>NUCLEOTIDE SEQUENCE [LARGE SCALE GENOMIC DNA]</scope>
    <source>
        <strain evidence="1 2">DSM 43019</strain>
    </source>
</reference>
<keyword evidence="2" id="KW-1185">Reference proteome</keyword>
<dbReference type="OrthoDB" id="3381875at2"/>
<dbReference type="Proteomes" id="UP000199645">
    <property type="component" value="Unassembled WGS sequence"/>
</dbReference>
<proteinExistence type="predicted"/>
<dbReference type="RefSeq" id="WP_143134001.1">
    <property type="nucleotide sequence ID" value="NZ_BOMT01000060.1"/>
</dbReference>